<evidence type="ECO:0000313" key="8">
    <source>
        <dbReference type="EMBL" id="MBB3091106.1"/>
    </source>
</evidence>
<reference evidence="8 9" key="1">
    <citation type="submission" date="2020-08" db="EMBL/GenBank/DDBJ databases">
        <title>Genomic Encyclopedia of Type Strains, Phase III (KMG-III): the genomes of soil and plant-associated and newly described type strains.</title>
        <authorList>
            <person name="Whitman W."/>
        </authorList>
    </citation>
    <scope>NUCLEOTIDE SEQUENCE [LARGE SCALE GENOMIC DNA]</scope>
    <source>
        <strain evidence="8 9">CECT 3302</strain>
    </source>
</reference>
<dbReference type="InterPro" id="IPR011547">
    <property type="entry name" value="SLC26A/SulP_dom"/>
</dbReference>
<comment type="caution">
    <text evidence="8">The sequence shown here is derived from an EMBL/GenBank/DDBJ whole genome shotgun (WGS) entry which is preliminary data.</text>
</comment>
<feature type="transmembrane region" description="Helical" evidence="6">
    <location>
        <begin position="323"/>
        <end position="340"/>
    </location>
</feature>
<keyword evidence="3 6" id="KW-1133">Transmembrane helix</keyword>
<dbReference type="Gene3D" id="3.30.750.24">
    <property type="entry name" value="STAS domain"/>
    <property type="match status" value="1"/>
</dbReference>
<evidence type="ECO:0000256" key="2">
    <source>
        <dbReference type="ARBA" id="ARBA00022692"/>
    </source>
</evidence>
<feature type="region of interest" description="Disordered" evidence="5">
    <location>
        <begin position="562"/>
        <end position="602"/>
    </location>
</feature>
<keyword evidence="4 6" id="KW-0472">Membrane</keyword>
<dbReference type="Proteomes" id="UP000577707">
    <property type="component" value="Unassembled WGS sequence"/>
</dbReference>
<dbReference type="Pfam" id="PF00916">
    <property type="entry name" value="Sulfate_transp"/>
    <property type="match status" value="1"/>
</dbReference>
<keyword evidence="2 6" id="KW-0812">Transmembrane</keyword>
<feature type="transmembrane region" description="Helical" evidence="6">
    <location>
        <begin position="346"/>
        <end position="363"/>
    </location>
</feature>
<proteinExistence type="predicted"/>
<dbReference type="PROSITE" id="PS50801">
    <property type="entry name" value="STAS"/>
    <property type="match status" value="1"/>
</dbReference>
<dbReference type="InterPro" id="IPR001902">
    <property type="entry name" value="SLC26A/SulP_fam"/>
</dbReference>
<dbReference type="Pfam" id="PF01740">
    <property type="entry name" value="STAS"/>
    <property type="match status" value="1"/>
</dbReference>
<dbReference type="InterPro" id="IPR002645">
    <property type="entry name" value="STAS_dom"/>
</dbReference>
<dbReference type="EMBL" id="JACHXG010000009">
    <property type="protein sequence ID" value="MBB3091106.1"/>
    <property type="molecule type" value="Genomic_DNA"/>
</dbReference>
<organism evidence="8 9">
    <name type="scientific">Nocardioides albus</name>
    <dbReference type="NCBI Taxonomy" id="1841"/>
    <lineage>
        <taxon>Bacteria</taxon>
        <taxon>Bacillati</taxon>
        <taxon>Actinomycetota</taxon>
        <taxon>Actinomycetes</taxon>
        <taxon>Propionibacteriales</taxon>
        <taxon>Nocardioidaceae</taxon>
        <taxon>Nocardioides</taxon>
    </lineage>
</organism>
<feature type="transmembrane region" description="Helical" evidence="6">
    <location>
        <begin position="167"/>
        <end position="192"/>
    </location>
</feature>
<comment type="subcellular location">
    <subcellularLocation>
        <location evidence="1">Membrane</location>
        <topology evidence="1">Multi-pass membrane protein</topology>
    </subcellularLocation>
</comment>
<evidence type="ECO:0000256" key="5">
    <source>
        <dbReference type="SAM" id="MobiDB-lite"/>
    </source>
</evidence>
<feature type="transmembrane region" description="Helical" evidence="6">
    <location>
        <begin position="394"/>
        <end position="411"/>
    </location>
</feature>
<dbReference type="AlphaFoldDB" id="A0A7W5FAG1"/>
<accession>A0A7W5FAG1</accession>
<evidence type="ECO:0000259" key="7">
    <source>
        <dbReference type="PROSITE" id="PS50801"/>
    </source>
</evidence>
<protein>
    <submittedName>
        <fullName evidence="8">SulP family sulfate permease</fullName>
    </submittedName>
</protein>
<feature type="transmembrane region" description="Helical" evidence="6">
    <location>
        <begin position="129"/>
        <end position="147"/>
    </location>
</feature>
<dbReference type="GO" id="GO:0016020">
    <property type="term" value="C:membrane"/>
    <property type="evidence" value="ECO:0007669"/>
    <property type="project" value="UniProtKB-SubCell"/>
</dbReference>
<evidence type="ECO:0000256" key="1">
    <source>
        <dbReference type="ARBA" id="ARBA00004141"/>
    </source>
</evidence>
<sequence length="602" mass="62354">MLTWLRDRITLPGHLFERRTARRDAAAGVVLGIESVPDGLASGLLAGVNPVAGLYGYLFGLAGGALFTGSAAMAIQGTGAMAIIVADAGLDTYEDPVRALATLSILTGVVMIVAGVLRLGRLLRFVSKSVMTGFISAVGISIVLGQLDNFTGYDSQGSNRVSAAFDLLLHLRGVDLASLLVGLTTVAGILVLQRTRLGATGLVVAVAAGSALAALLNAMGNDTVALVADVADVPNSLPLPVFPDLSATIDLLLPAASLAFVGLVQGAGVSAGFPNPDGPARPSRDFIGQGAGNIASGLFRGVPVGGSMSATSLVVSAGAQNRFALLVAAGVMAVVIVLFGSVVELVAMPALAGLLIVVGVGTIKPAKLLAVARTGPVPLTVMLTTFVLTLLMPLQYAVLVGVALSVLLFVIGQSSRLVTRRVVLGDDHRIIETNPPGRLGEREVVVLQPYGPIFFATATSLRSQMPEVTAGSRRSVVILRLRGADEAGATLLEVLATYAAALGDRGSRLVIVTDNERLVRQLQTGGTLGAAGSVYQGSAVIWEATRNAYDDAVAWVAQDYDEVEDQRQDQRQDRDQDQTRLGSAKARRDPHEGDLPPDQMAL</sequence>
<evidence type="ECO:0000256" key="4">
    <source>
        <dbReference type="ARBA" id="ARBA00023136"/>
    </source>
</evidence>
<dbReference type="RefSeq" id="WP_183548816.1">
    <property type="nucleotide sequence ID" value="NZ_BMQT01000008.1"/>
</dbReference>
<evidence type="ECO:0000313" key="9">
    <source>
        <dbReference type="Proteomes" id="UP000577707"/>
    </source>
</evidence>
<dbReference type="GO" id="GO:0055085">
    <property type="term" value="P:transmembrane transport"/>
    <property type="evidence" value="ECO:0007669"/>
    <property type="project" value="InterPro"/>
</dbReference>
<dbReference type="PANTHER" id="PTHR11814">
    <property type="entry name" value="SULFATE TRANSPORTER"/>
    <property type="match status" value="1"/>
</dbReference>
<feature type="transmembrane region" description="Helical" evidence="6">
    <location>
        <begin position="251"/>
        <end position="273"/>
    </location>
</feature>
<keyword evidence="9" id="KW-1185">Reference proteome</keyword>
<feature type="transmembrane region" description="Helical" evidence="6">
    <location>
        <begin position="199"/>
        <end position="219"/>
    </location>
</feature>
<feature type="transmembrane region" description="Helical" evidence="6">
    <location>
        <begin position="65"/>
        <end position="85"/>
    </location>
</feature>
<dbReference type="SUPFAM" id="SSF52091">
    <property type="entry name" value="SpoIIaa-like"/>
    <property type="match status" value="1"/>
</dbReference>
<evidence type="ECO:0000256" key="3">
    <source>
        <dbReference type="ARBA" id="ARBA00022989"/>
    </source>
</evidence>
<feature type="compositionally biased region" description="Basic and acidic residues" evidence="5">
    <location>
        <begin position="565"/>
        <end position="578"/>
    </location>
</feature>
<evidence type="ECO:0000256" key="6">
    <source>
        <dbReference type="SAM" id="Phobius"/>
    </source>
</evidence>
<feature type="domain" description="STAS" evidence="7">
    <location>
        <begin position="444"/>
        <end position="552"/>
    </location>
</feature>
<feature type="transmembrane region" description="Helical" evidence="6">
    <location>
        <begin position="97"/>
        <end position="117"/>
    </location>
</feature>
<dbReference type="InterPro" id="IPR036513">
    <property type="entry name" value="STAS_dom_sf"/>
</dbReference>
<gene>
    <name evidence="8" type="ORF">FHS12_004071</name>
</gene>
<name>A0A7W5FAG1_9ACTN</name>